<dbReference type="PRINTS" id="PR00368">
    <property type="entry name" value="FADPNR"/>
</dbReference>
<dbReference type="FunFam" id="3.50.50.60:FF:000226">
    <property type="entry name" value="Flavin-containing monooxygenase"/>
    <property type="match status" value="1"/>
</dbReference>
<reference evidence="9" key="1">
    <citation type="submission" date="2025-08" db="UniProtKB">
        <authorList>
            <consortium name="RefSeq"/>
        </authorList>
    </citation>
    <scope>IDENTIFICATION</scope>
</reference>
<dbReference type="EC" id="1.-.-.-" evidence="7"/>
<dbReference type="Proteomes" id="UP000504604">
    <property type="component" value="Linkage group LG5"/>
</dbReference>
<dbReference type="RefSeq" id="XP_011078553.2">
    <property type="nucleotide sequence ID" value="XM_011080251.2"/>
</dbReference>
<organism evidence="8 9">
    <name type="scientific">Sesamum indicum</name>
    <name type="common">Oriental sesame</name>
    <name type="synonym">Sesamum orientale</name>
    <dbReference type="NCBI Taxonomy" id="4182"/>
    <lineage>
        <taxon>Eukaryota</taxon>
        <taxon>Viridiplantae</taxon>
        <taxon>Streptophyta</taxon>
        <taxon>Embryophyta</taxon>
        <taxon>Tracheophyta</taxon>
        <taxon>Spermatophyta</taxon>
        <taxon>Magnoliopsida</taxon>
        <taxon>eudicotyledons</taxon>
        <taxon>Gunneridae</taxon>
        <taxon>Pentapetalae</taxon>
        <taxon>asterids</taxon>
        <taxon>lamiids</taxon>
        <taxon>Lamiales</taxon>
        <taxon>Pedaliaceae</taxon>
        <taxon>Sesamum</taxon>
    </lineage>
</organism>
<accession>A0A6I9T457</accession>
<dbReference type="InterPro" id="IPR050346">
    <property type="entry name" value="FMO-like"/>
</dbReference>
<gene>
    <name evidence="9" type="primary">LOC105162257</name>
</gene>
<keyword evidence="4 7" id="KW-0274">FAD</keyword>
<dbReference type="OrthoDB" id="66881at2759"/>
<keyword evidence="7 9" id="KW-0503">Monooxygenase</keyword>
<dbReference type="InterPro" id="IPR000960">
    <property type="entry name" value="Flavin_mOase"/>
</dbReference>
<evidence type="ECO:0000256" key="6">
    <source>
        <dbReference type="ARBA" id="ARBA00023002"/>
    </source>
</evidence>
<dbReference type="Gene3D" id="3.50.50.60">
    <property type="entry name" value="FAD/NAD(P)-binding domain"/>
    <property type="match status" value="2"/>
</dbReference>
<sequence length="545" mass="61642">MRRISSIQAQATLKSSCKIQELLSSSMEKRVAIIGAGISGLLACKYAASRGFNPVVFEAEEQVGGLWNHTIESTRLQNIKDFFQFSDFPWPSSVQDAQPTNTQLLEYLQSYARHFELLPYIKFNSKVVSVSYVGECEEEIQSWELWGGSGKAFGSKGKWNLKVLHTKEESVEEYAAEFVVICIGRFSGLPEIPSFPPGFGPEVFSGKVLHSMDYSAMDNASAAKFIKGKRIAIIGSGKSAIDIAFECAKANGNDIPCTVIQRTIHWMLPHDAQPLGLSFGFLCFSRFAELLVHKPGEGFLSSILATSLSPLRWGMSKLIESYLRWKLPLKKYNMIPKEDVLQEKSSCQILFLPPNFYDKVEDGSIILKKSQCFSFCKEGLILDGEDDPVKADIVIYATGYKGDEKLKNIFSSPTFQNCIAGSPTSAIPLYRQMIHPRIPQLVVISYSESLSNLYTFEMRCKWLGYFLDEAFKLPSIKKMEEDIKMWEKYMKKYSGNGKFRRACISGVPIWYNDQLCKDIGCNPRRKKGFFTDLFEPYRLADYKEL</sequence>
<keyword evidence="5" id="KW-0521">NADP</keyword>
<evidence type="ECO:0000313" key="9">
    <source>
        <dbReference type="RefSeq" id="XP_011078553.2"/>
    </source>
</evidence>
<dbReference type="PIRSF" id="PIRSF000332">
    <property type="entry name" value="FMO"/>
    <property type="match status" value="1"/>
</dbReference>
<dbReference type="InterPro" id="IPR020946">
    <property type="entry name" value="Flavin_mOase-like"/>
</dbReference>
<dbReference type="GO" id="GO:0050660">
    <property type="term" value="F:flavin adenine dinucleotide binding"/>
    <property type="evidence" value="ECO:0007669"/>
    <property type="project" value="InterPro"/>
</dbReference>
<dbReference type="GO" id="GO:0004499">
    <property type="term" value="F:N,N-dimethylaniline monooxygenase activity"/>
    <property type="evidence" value="ECO:0007669"/>
    <property type="project" value="InterPro"/>
</dbReference>
<dbReference type="InterPro" id="IPR036188">
    <property type="entry name" value="FAD/NAD-bd_sf"/>
</dbReference>
<comment type="cofactor">
    <cofactor evidence="1 7">
        <name>FAD</name>
        <dbReference type="ChEBI" id="CHEBI:57692"/>
    </cofactor>
</comment>
<dbReference type="KEGG" id="sind:105162257"/>
<proteinExistence type="inferred from homology"/>
<evidence type="ECO:0000256" key="4">
    <source>
        <dbReference type="ARBA" id="ARBA00022827"/>
    </source>
</evidence>
<dbReference type="GeneID" id="105162257"/>
<evidence type="ECO:0000256" key="3">
    <source>
        <dbReference type="ARBA" id="ARBA00022630"/>
    </source>
</evidence>
<evidence type="ECO:0000256" key="1">
    <source>
        <dbReference type="ARBA" id="ARBA00001974"/>
    </source>
</evidence>
<keyword evidence="3 7" id="KW-0285">Flavoprotein</keyword>
<protein>
    <recommendedName>
        <fullName evidence="7">Flavin-containing monooxygenase</fullName>
        <ecNumber evidence="7">1.-.-.-</ecNumber>
    </recommendedName>
</protein>
<dbReference type="AlphaFoldDB" id="A0A6I9T457"/>
<evidence type="ECO:0000256" key="7">
    <source>
        <dbReference type="RuleBase" id="RU361177"/>
    </source>
</evidence>
<keyword evidence="6 7" id="KW-0560">Oxidoreductase</keyword>
<dbReference type="Gramene" id="SIN_1016016.t">
    <property type="protein sequence ID" value="SIN_1016016.t"/>
    <property type="gene ID" value="SIN_1016016"/>
</dbReference>
<dbReference type="PANTHER" id="PTHR23023">
    <property type="entry name" value="DIMETHYLANILINE MONOOXYGENASE"/>
    <property type="match status" value="1"/>
</dbReference>
<dbReference type="FunFam" id="3.50.50.60:FF:000167">
    <property type="entry name" value="Flavin-containing monooxygenase"/>
    <property type="match status" value="1"/>
</dbReference>
<dbReference type="GO" id="GO:0050661">
    <property type="term" value="F:NADP binding"/>
    <property type="evidence" value="ECO:0007669"/>
    <property type="project" value="InterPro"/>
</dbReference>
<evidence type="ECO:0000256" key="2">
    <source>
        <dbReference type="ARBA" id="ARBA00009183"/>
    </source>
</evidence>
<dbReference type="Pfam" id="PF00743">
    <property type="entry name" value="FMO-like"/>
    <property type="match status" value="1"/>
</dbReference>
<name>A0A6I9T457_SESIN</name>
<dbReference type="SUPFAM" id="SSF51905">
    <property type="entry name" value="FAD/NAD(P)-binding domain"/>
    <property type="match status" value="2"/>
</dbReference>
<evidence type="ECO:0000313" key="8">
    <source>
        <dbReference type="Proteomes" id="UP000504604"/>
    </source>
</evidence>
<evidence type="ECO:0000256" key="5">
    <source>
        <dbReference type="ARBA" id="ARBA00022857"/>
    </source>
</evidence>
<dbReference type="InParanoid" id="A0A6I9T457"/>
<keyword evidence="8" id="KW-1185">Reference proteome</keyword>
<comment type="similarity">
    <text evidence="2 7">Belongs to the FMO family.</text>
</comment>